<keyword evidence="2" id="KW-1185">Reference proteome</keyword>
<name>A0A165CWC0_EXIGL</name>
<evidence type="ECO:0000313" key="1">
    <source>
        <dbReference type="EMBL" id="KZV83284.1"/>
    </source>
</evidence>
<accession>A0A165CWC0</accession>
<sequence length="76" mass="8302">MTAIRVSHVLLLQPRACRADIYIAIRNPLLVAMSLSLCCHRSARKFFGSLSTGRVCSGPQGRVPMPLYDTLLSPAC</sequence>
<protein>
    <submittedName>
        <fullName evidence="1">Uncharacterized protein</fullName>
    </submittedName>
</protein>
<dbReference type="EMBL" id="KV426280">
    <property type="protein sequence ID" value="KZV83284.1"/>
    <property type="molecule type" value="Genomic_DNA"/>
</dbReference>
<proteinExistence type="predicted"/>
<organism evidence="1 2">
    <name type="scientific">Exidia glandulosa HHB12029</name>
    <dbReference type="NCBI Taxonomy" id="1314781"/>
    <lineage>
        <taxon>Eukaryota</taxon>
        <taxon>Fungi</taxon>
        <taxon>Dikarya</taxon>
        <taxon>Basidiomycota</taxon>
        <taxon>Agaricomycotina</taxon>
        <taxon>Agaricomycetes</taxon>
        <taxon>Auriculariales</taxon>
        <taxon>Exidiaceae</taxon>
        <taxon>Exidia</taxon>
    </lineage>
</organism>
<dbReference type="AlphaFoldDB" id="A0A165CWC0"/>
<evidence type="ECO:0000313" key="2">
    <source>
        <dbReference type="Proteomes" id="UP000077266"/>
    </source>
</evidence>
<dbReference type="Proteomes" id="UP000077266">
    <property type="component" value="Unassembled WGS sequence"/>
</dbReference>
<dbReference type="InParanoid" id="A0A165CWC0"/>
<reference evidence="1 2" key="1">
    <citation type="journal article" date="2016" name="Mol. Biol. Evol.">
        <title>Comparative Genomics of Early-Diverging Mushroom-Forming Fungi Provides Insights into the Origins of Lignocellulose Decay Capabilities.</title>
        <authorList>
            <person name="Nagy L.G."/>
            <person name="Riley R."/>
            <person name="Tritt A."/>
            <person name="Adam C."/>
            <person name="Daum C."/>
            <person name="Floudas D."/>
            <person name="Sun H."/>
            <person name="Yadav J.S."/>
            <person name="Pangilinan J."/>
            <person name="Larsson K.H."/>
            <person name="Matsuura K."/>
            <person name="Barry K."/>
            <person name="Labutti K."/>
            <person name="Kuo R."/>
            <person name="Ohm R.A."/>
            <person name="Bhattacharya S.S."/>
            <person name="Shirouzu T."/>
            <person name="Yoshinaga Y."/>
            <person name="Martin F.M."/>
            <person name="Grigoriev I.V."/>
            <person name="Hibbett D.S."/>
        </authorList>
    </citation>
    <scope>NUCLEOTIDE SEQUENCE [LARGE SCALE GENOMIC DNA]</scope>
    <source>
        <strain evidence="1 2">HHB12029</strain>
    </source>
</reference>
<gene>
    <name evidence="1" type="ORF">EXIGLDRAFT_317353</name>
</gene>